<dbReference type="Proteomes" id="UP001589814">
    <property type="component" value="Unassembled WGS sequence"/>
</dbReference>
<evidence type="ECO:0000256" key="2">
    <source>
        <dbReference type="ARBA" id="ARBA00008954"/>
    </source>
</evidence>
<keyword evidence="6" id="KW-1185">Reference proteome</keyword>
<dbReference type="Gene3D" id="3.40.640.10">
    <property type="entry name" value="Type I PLP-dependent aspartate aminotransferase-like (Major domain)"/>
    <property type="match status" value="1"/>
</dbReference>
<dbReference type="GO" id="GO:0008483">
    <property type="term" value="F:transaminase activity"/>
    <property type="evidence" value="ECO:0007669"/>
    <property type="project" value="UniProtKB-KW"/>
</dbReference>
<dbReference type="PANTHER" id="PTHR45688">
    <property type="match status" value="1"/>
</dbReference>
<dbReference type="RefSeq" id="WP_033195839.1">
    <property type="nucleotide sequence ID" value="NZ_JBHLVX010000068.1"/>
</dbReference>
<evidence type="ECO:0000256" key="1">
    <source>
        <dbReference type="ARBA" id="ARBA00001933"/>
    </source>
</evidence>
<evidence type="ECO:0000256" key="3">
    <source>
        <dbReference type="ARBA" id="ARBA00022898"/>
    </source>
</evidence>
<dbReference type="EMBL" id="JBHLVX010000068">
    <property type="protein sequence ID" value="MFC0269817.1"/>
    <property type="molecule type" value="Genomic_DNA"/>
</dbReference>
<dbReference type="Gene3D" id="3.90.1150.10">
    <property type="entry name" value="Aspartate Aminotransferase, domain 1"/>
    <property type="match status" value="1"/>
</dbReference>
<dbReference type="Pfam" id="PF00202">
    <property type="entry name" value="Aminotran_3"/>
    <property type="match status" value="1"/>
</dbReference>
<reference evidence="5 6" key="1">
    <citation type="submission" date="2024-09" db="EMBL/GenBank/DDBJ databases">
        <authorList>
            <person name="Sun Q."/>
            <person name="Mori K."/>
        </authorList>
    </citation>
    <scope>NUCLEOTIDE SEQUENCE [LARGE SCALE GENOMIC DNA]</scope>
    <source>
        <strain evidence="5 6">CCM 7415</strain>
    </source>
</reference>
<name>A0ABV6GA28_9GAMM</name>
<protein>
    <submittedName>
        <fullName evidence="5">Aspartate aminotransferase family protein</fullName>
    </submittedName>
</protein>
<evidence type="ECO:0000256" key="4">
    <source>
        <dbReference type="RuleBase" id="RU003560"/>
    </source>
</evidence>
<dbReference type="PROSITE" id="PS00600">
    <property type="entry name" value="AA_TRANSFER_CLASS_3"/>
    <property type="match status" value="1"/>
</dbReference>
<evidence type="ECO:0000313" key="6">
    <source>
        <dbReference type="Proteomes" id="UP001589814"/>
    </source>
</evidence>
<dbReference type="PIRSF" id="PIRSF000521">
    <property type="entry name" value="Transaminase_4ab_Lys_Orn"/>
    <property type="match status" value="1"/>
</dbReference>
<keyword evidence="5" id="KW-0032">Aminotransferase</keyword>
<dbReference type="InterPro" id="IPR049704">
    <property type="entry name" value="Aminotrans_3_PPA_site"/>
</dbReference>
<dbReference type="InterPro" id="IPR005814">
    <property type="entry name" value="Aminotrans_3"/>
</dbReference>
<comment type="caution">
    <text evidence="5">The sequence shown here is derived from an EMBL/GenBank/DDBJ whole genome shotgun (WGS) entry which is preliminary data.</text>
</comment>
<comment type="cofactor">
    <cofactor evidence="1">
        <name>pyridoxal 5'-phosphate</name>
        <dbReference type="ChEBI" id="CHEBI:597326"/>
    </cofactor>
</comment>
<dbReference type="InterPro" id="IPR015422">
    <property type="entry name" value="PyrdxlP-dep_Trfase_small"/>
</dbReference>
<organism evidence="5 6">
    <name type="scientific">Kushneria aurantia</name>
    <dbReference type="NCBI Taxonomy" id="504092"/>
    <lineage>
        <taxon>Bacteria</taxon>
        <taxon>Pseudomonadati</taxon>
        <taxon>Pseudomonadota</taxon>
        <taxon>Gammaproteobacteria</taxon>
        <taxon>Oceanospirillales</taxon>
        <taxon>Halomonadaceae</taxon>
        <taxon>Kushneria</taxon>
    </lineage>
</organism>
<dbReference type="InterPro" id="IPR015424">
    <property type="entry name" value="PyrdxlP-dep_Trfase"/>
</dbReference>
<gene>
    <name evidence="5" type="ORF">ACFFHW_17785</name>
</gene>
<comment type="similarity">
    <text evidence="2 4">Belongs to the class-III pyridoxal-phosphate-dependent aminotransferase family.</text>
</comment>
<keyword evidence="3 4" id="KW-0663">Pyridoxal phosphate</keyword>
<proteinExistence type="inferred from homology"/>
<dbReference type="CDD" id="cd00610">
    <property type="entry name" value="OAT_like"/>
    <property type="match status" value="1"/>
</dbReference>
<evidence type="ECO:0000313" key="5">
    <source>
        <dbReference type="EMBL" id="MFC0269817.1"/>
    </source>
</evidence>
<dbReference type="InterPro" id="IPR015421">
    <property type="entry name" value="PyrdxlP-dep_Trfase_major"/>
</dbReference>
<dbReference type="PANTHER" id="PTHR45688:SF13">
    <property type="entry name" value="ALANINE--GLYOXYLATE AMINOTRANSFERASE 2-LIKE"/>
    <property type="match status" value="1"/>
</dbReference>
<sequence>MSPTQPRQILDMNAFNPSRDRAGENPLLERHHHNFGAASVLFYRDPIEMVSASGCWMEAADGTRYLDFYNNVPSVGHCHPRVVEAVSCQLARLNIHTRYLNQCIETYAERLKATLSRTLDNLVMTCTGSEANDLALRIAALKSGNRGVIVTENAYHGNTEAVTAISPSALKRAPLSPHVVTVPAPSVDAFGSDITTGFTTAVKQAIETLRKRGYGLAAFICDAIFSSDGIHADPTDLLKPSIAAVHAAGGIYIADEVQPGFGRTGDAYWGFERHTVTPDIVTMGKPMGNGFPLAGLAVNADALACFCEEYGYFNTFGGNPVACAAGQAVLEVMEEEQLQANAQHIGAHLGTRLEALRHYDRRITAVRGAGLFIGIDLCHSGETATPSPELTSAVINGLRERRVLIGAAGRFGNTLKIRPPLCLDEQEADFFVEALSDTLASLSVKSR</sequence>
<keyword evidence="5" id="KW-0808">Transferase</keyword>
<accession>A0ABV6GA28</accession>
<dbReference type="SUPFAM" id="SSF53383">
    <property type="entry name" value="PLP-dependent transferases"/>
    <property type="match status" value="1"/>
</dbReference>